<comment type="caution">
    <text evidence="1">The sequence shown here is derived from an EMBL/GenBank/DDBJ whole genome shotgun (WGS) entry which is preliminary data.</text>
</comment>
<dbReference type="AlphaFoldDB" id="A0A162QIH2"/>
<dbReference type="STRING" id="1121326.CLMAG_60600"/>
<evidence type="ECO:0000313" key="2">
    <source>
        <dbReference type="Proteomes" id="UP000076603"/>
    </source>
</evidence>
<dbReference type="Proteomes" id="UP000076603">
    <property type="component" value="Unassembled WGS sequence"/>
</dbReference>
<gene>
    <name evidence="1" type="ORF">CLMAG_60600</name>
</gene>
<dbReference type="PATRIC" id="fig|1121326.3.peg.6122"/>
<proteinExistence type="predicted"/>
<reference evidence="1 2" key="1">
    <citation type="submission" date="2016-04" db="EMBL/GenBank/DDBJ databases">
        <title>Genome sequence of Clostridium magnum DSM 2767.</title>
        <authorList>
            <person name="Poehlein A."/>
            <person name="Uhlig R."/>
            <person name="Fischer R."/>
            <person name="Bahl H."/>
            <person name="Daniel R."/>
        </authorList>
    </citation>
    <scope>NUCLEOTIDE SEQUENCE [LARGE SCALE GENOMIC DNA]</scope>
    <source>
        <strain evidence="1 2">DSM 2767</strain>
    </source>
</reference>
<dbReference type="EMBL" id="LWAE01000016">
    <property type="protein sequence ID" value="KZL88567.1"/>
    <property type="molecule type" value="Genomic_DNA"/>
</dbReference>
<accession>A0A162QIH2</accession>
<sequence>MSYESNFNKGFREGMAIGKAEILENIINHEFPDYYEEHKYKIRRLSDYEVNLLVHELIETNDLKIIGKYIK</sequence>
<dbReference type="RefSeq" id="WP_066630801.1">
    <property type="nucleotide sequence ID" value="NZ_FQXL01000037.1"/>
</dbReference>
<organism evidence="1 2">
    <name type="scientific">Clostridium magnum DSM 2767</name>
    <dbReference type="NCBI Taxonomy" id="1121326"/>
    <lineage>
        <taxon>Bacteria</taxon>
        <taxon>Bacillati</taxon>
        <taxon>Bacillota</taxon>
        <taxon>Clostridia</taxon>
        <taxon>Eubacteriales</taxon>
        <taxon>Clostridiaceae</taxon>
        <taxon>Clostridium</taxon>
    </lineage>
</organism>
<keyword evidence="2" id="KW-1185">Reference proteome</keyword>
<evidence type="ECO:0000313" key="1">
    <source>
        <dbReference type="EMBL" id="KZL88567.1"/>
    </source>
</evidence>
<protein>
    <submittedName>
        <fullName evidence="1">Uncharacterized protein</fullName>
    </submittedName>
</protein>
<name>A0A162QIH2_9CLOT</name>